<evidence type="ECO:0000313" key="1">
    <source>
        <dbReference type="EMBL" id="KAI5659591.1"/>
    </source>
</evidence>
<evidence type="ECO:0000313" key="2">
    <source>
        <dbReference type="Proteomes" id="UP001060085"/>
    </source>
</evidence>
<keyword evidence="2" id="KW-1185">Reference proteome</keyword>
<reference evidence="2" key="1">
    <citation type="journal article" date="2023" name="Nat. Plants">
        <title>Single-cell RNA sequencing provides a high-resolution roadmap for understanding the multicellular compartmentation of specialized metabolism.</title>
        <authorList>
            <person name="Sun S."/>
            <person name="Shen X."/>
            <person name="Li Y."/>
            <person name="Li Y."/>
            <person name="Wang S."/>
            <person name="Li R."/>
            <person name="Zhang H."/>
            <person name="Shen G."/>
            <person name="Guo B."/>
            <person name="Wei J."/>
            <person name="Xu J."/>
            <person name="St-Pierre B."/>
            <person name="Chen S."/>
            <person name="Sun C."/>
        </authorList>
    </citation>
    <scope>NUCLEOTIDE SEQUENCE [LARGE SCALE GENOMIC DNA]</scope>
</reference>
<comment type="caution">
    <text evidence="1">The sequence shown here is derived from an EMBL/GenBank/DDBJ whole genome shotgun (WGS) entry which is preliminary data.</text>
</comment>
<dbReference type="Proteomes" id="UP001060085">
    <property type="component" value="Linkage Group LG06"/>
</dbReference>
<organism evidence="1 2">
    <name type="scientific">Catharanthus roseus</name>
    <name type="common">Madagascar periwinkle</name>
    <name type="synonym">Vinca rosea</name>
    <dbReference type="NCBI Taxonomy" id="4058"/>
    <lineage>
        <taxon>Eukaryota</taxon>
        <taxon>Viridiplantae</taxon>
        <taxon>Streptophyta</taxon>
        <taxon>Embryophyta</taxon>
        <taxon>Tracheophyta</taxon>
        <taxon>Spermatophyta</taxon>
        <taxon>Magnoliopsida</taxon>
        <taxon>eudicotyledons</taxon>
        <taxon>Gunneridae</taxon>
        <taxon>Pentapetalae</taxon>
        <taxon>asterids</taxon>
        <taxon>lamiids</taxon>
        <taxon>Gentianales</taxon>
        <taxon>Apocynaceae</taxon>
        <taxon>Rauvolfioideae</taxon>
        <taxon>Vinceae</taxon>
        <taxon>Catharanthinae</taxon>
        <taxon>Catharanthus</taxon>
    </lineage>
</organism>
<sequence>MDSSSSPTTIKTTFKYNATQLQPILSVIETPFKYQIDLSFSSYLNHHQKDSDQEHHHSSASTPPPVVVDDSEINVFDAQKYFSEEPNNDLNPNPNPKQGNDESVDNLVSRLSSVSSVDRNFRTRSFHATPTASSEASWNSQIGLLSNPPGSIPVKLRNPSSSLKKSGNNSSSSISKWFFCKKCPCIGKKSVQVDDGNGNSSEKQSKKQSQIQRSHEILPKKSHQKVGSISNQVKLQPEINQFRVPNHRILATPNPNSIGGNFSFPILNKTAENEIPPRESLEVFQPPAENNNNNNNNNNSSSSVRKSIEDDVCSDASSDLFEIESFSTQTTTSNNYPQFYRRRDSIDDCPITPRTEFYAPSEVSIDWSVTTAEGFDKASMTNFSEIEEFTTNLRQKASMEEEEEGWKNGKNNSNGKKKLGNGLLLNCRHEKAVNVGPRPVKCIQEGPPLPLPLHVSSGGGSRPPKPSMGRPLPLPPTSSTTRSARLSLAFAA</sequence>
<proteinExistence type="predicted"/>
<gene>
    <name evidence="1" type="ORF">M9H77_28384</name>
</gene>
<name>A0ACC0AFS9_CATRO</name>
<protein>
    <submittedName>
        <fullName evidence="1">Uncharacterized protein</fullName>
    </submittedName>
</protein>
<dbReference type="EMBL" id="CM044706">
    <property type="protein sequence ID" value="KAI5659591.1"/>
    <property type="molecule type" value="Genomic_DNA"/>
</dbReference>
<accession>A0ACC0AFS9</accession>